<proteinExistence type="predicted"/>
<comment type="caution">
    <text evidence="2">The sequence shown here is derived from an EMBL/GenBank/DDBJ whole genome shotgun (WGS) entry which is preliminary data.</text>
</comment>
<keyword evidence="3" id="KW-1185">Reference proteome</keyword>
<dbReference type="AlphaFoldDB" id="A0A8X6TRA8"/>
<sequence>MFSPPEFVIIKLTCVVHCSLTTICASQIPWSEYCKSRQVHEYTRRDNQSAPDHRNEYDRIFPAIFPLVVRSAGLSESLEWPQHFGRVIACT</sequence>
<dbReference type="EMBL" id="BMAW01063061">
    <property type="protein sequence ID" value="GFT38510.1"/>
    <property type="molecule type" value="Genomic_DNA"/>
</dbReference>
<evidence type="ECO:0000256" key="1">
    <source>
        <dbReference type="SAM" id="SignalP"/>
    </source>
</evidence>
<keyword evidence="1" id="KW-0732">Signal</keyword>
<accession>A0A8X6TRA8</accession>
<evidence type="ECO:0008006" key="4">
    <source>
        <dbReference type="Google" id="ProtNLM"/>
    </source>
</evidence>
<gene>
    <name evidence="2" type="ORF">NPIL_458661</name>
</gene>
<reference evidence="2" key="1">
    <citation type="submission" date="2020-08" db="EMBL/GenBank/DDBJ databases">
        <title>Multicomponent nature underlies the extraordinary mechanical properties of spider dragline silk.</title>
        <authorList>
            <person name="Kono N."/>
            <person name="Nakamura H."/>
            <person name="Mori M."/>
            <person name="Yoshida Y."/>
            <person name="Ohtoshi R."/>
            <person name="Malay A.D."/>
            <person name="Moran D.A.P."/>
            <person name="Tomita M."/>
            <person name="Numata K."/>
            <person name="Arakawa K."/>
        </authorList>
    </citation>
    <scope>NUCLEOTIDE SEQUENCE</scope>
</reference>
<protein>
    <recommendedName>
        <fullName evidence="4">Secreted protein</fullName>
    </recommendedName>
</protein>
<evidence type="ECO:0000313" key="2">
    <source>
        <dbReference type="EMBL" id="GFT38510.1"/>
    </source>
</evidence>
<feature type="signal peptide" evidence="1">
    <location>
        <begin position="1"/>
        <end position="26"/>
    </location>
</feature>
<dbReference type="Proteomes" id="UP000887013">
    <property type="component" value="Unassembled WGS sequence"/>
</dbReference>
<evidence type="ECO:0000313" key="3">
    <source>
        <dbReference type="Proteomes" id="UP000887013"/>
    </source>
</evidence>
<feature type="chain" id="PRO_5036478781" description="Secreted protein" evidence="1">
    <location>
        <begin position="27"/>
        <end position="91"/>
    </location>
</feature>
<organism evidence="2 3">
    <name type="scientific">Nephila pilipes</name>
    <name type="common">Giant wood spider</name>
    <name type="synonym">Nephila maculata</name>
    <dbReference type="NCBI Taxonomy" id="299642"/>
    <lineage>
        <taxon>Eukaryota</taxon>
        <taxon>Metazoa</taxon>
        <taxon>Ecdysozoa</taxon>
        <taxon>Arthropoda</taxon>
        <taxon>Chelicerata</taxon>
        <taxon>Arachnida</taxon>
        <taxon>Araneae</taxon>
        <taxon>Araneomorphae</taxon>
        <taxon>Entelegynae</taxon>
        <taxon>Araneoidea</taxon>
        <taxon>Nephilidae</taxon>
        <taxon>Nephila</taxon>
    </lineage>
</organism>
<name>A0A8X6TRA8_NEPPI</name>